<organism evidence="5 6">
    <name type="scientific">Mycena metata</name>
    <dbReference type="NCBI Taxonomy" id="1033252"/>
    <lineage>
        <taxon>Eukaryota</taxon>
        <taxon>Fungi</taxon>
        <taxon>Dikarya</taxon>
        <taxon>Basidiomycota</taxon>
        <taxon>Agaricomycotina</taxon>
        <taxon>Agaricomycetes</taxon>
        <taxon>Agaricomycetidae</taxon>
        <taxon>Agaricales</taxon>
        <taxon>Marasmiineae</taxon>
        <taxon>Mycenaceae</taxon>
        <taxon>Mycena</taxon>
    </lineage>
</organism>
<feature type="domain" description="CCHC-type" evidence="4">
    <location>
        <begin position="135"/>
        <end position="149"/>
    </location>
</feature>
<dbReference type="Proteomes" id="UP001215598">
    <property type="component" value="Unassembled WGS sequence"/>
</dbReference>
<dbReference type="AlphaFoldDB" id="A0AAD7HH69"/>
<dbReference type="GO" id="GO:0008270">
    <property type="term" value="F:zinc ion binding"/>
    <property type="evidence" value="ECO:0007669"/>
    <property type="project" value="UniProtKB-KW"/>
</dbReference>
<name>A0AAD7HH69_9AGAR</name>
<feature type="region of interest" description="Disordered" evidence="3">
    <location>
        <begin position="131"/>
        <end position="197"/>
    </location>
</feature>
<comment type="caution">
    <text evidence="5">The sequence shown here is derived from an EMBL/GenBank/DDBJ whole genome shotgun (WGS) entry which is preliminary data.</text>
</comment>
<dbReference type="InterPro" id="IPR036875">
    <property type="entry name" value="Znf_CCHC_sf"/>
</dbReference>
<dbReference type="EMBL" id="JARKIB010000239">
    <property type="protein sequence ID" value="KAJ7720523.1"/>
    <property type="molecule type" value="Genomic_DNA"/>
</dbReference>
<dbReference type="GO" id="GO:0006397">
    <property type="term" value="P:mRNA processing"/>
    <property type="evidence" value="ECO:0007669"/>
    <property type="project" value="UniProtKB-KW"/>
</dbReference>
<evidence type="ECO:0000256" key="3">
    <source>
        <dbReference type="SAM" id="MobiDB-lite"/>
    </source>
</evidence>
<keyword evidence="2" id="KW-0862">Zinc</keyword>
<keyword evidence="1" id="KW-0507">mRNA processing</keyword>
<evidence type="ECO:0000313" key="6">
    <source>
        <dbReference type="Proteomes" id="UP001215598"/>
    </source>
</evidence>
<sequence>MLSLRALSTRISNPLSTLVPKSTGSLGVGGKDDHLARDCPRPMTCVRCGEEGHTSRECSAPRKERLPRHESTRPRNDTWPHGGGMHGARPHPYLPPLRRGGPHIEGLSAAANLVRPSSARLLDATCSRADEHHSFNCGSPGHLASDCSEPRKTRDAGQGKSFPQGSFQRRDSGQGRGFARESAPRKPRQGGQFGLKD</sequence>
<dbReference type="SUPFAM" id="SSF57756">
    <property type="entry name" value="Retrovirus zinc finger-like domains"/>
    <property type="match status" value="1"/>
</dbReference>
<feature type="compositionally biased region" description="Basic and acidic residues" evidence="3">
    <location>
        <begin position="168"/>
        <end position="184"/>
    </location>
</feature>
<keyword evidence="6" id="KW-1185">Reference proteome</keyword>
<dbReference type="Pfam" id="PF00098">
    <property type="entry name" value="zf-CCHC"/>
    <property type="match status" value="2"/>
</dbReference>
<evidence type="ECO:0000259" key="4">
    <source>
        <dbReference type="PROSITE" id="PS50158"/>
    </source>
</evidence>
<dbReference type="SMART" id="SM00343">
    <property type="entry name" value="ZnF_C2HC"/>
    <property type="match status" value="3"/>
</dbReference>
<feature type="region of interest" description="Disordered" evidence="3">
    <location>
        <begin position="50"/>
        <end position="101"/>
    </location>
</feature>
<feature type="domain" description="CCHC-type" evidence="4">
    <location>
        <begin position="45"/>
        <end position="58"/>
    </location>
</feature>
<dbReference type="Gene3D" id="4.10.60.10">
    <property type="entry name" value="Zinc finger, CCHC-type"/>
    <property type="match status" value="1"/>
</dbReference>
<keyword evidence="2" id="KW-0479">Metal-binding</keyword>
<protein>
    <recommendedName>
        <fullName evidence="4">CCHC-type domain-containing protein</fullName>
    </recommendedName>
</protein>
<keyword evidence="2" id="KW-0863">Zinc-finger</keyword>
<feature type="compositionally biased region" description="Basic and acidic residues" evidence="3">
    <location>
        <begin position="50"/>
        <end position="78"/>
    </location>
</feature>
<dbReference type="PROSITE" id="PS50158">
    <property type="entry name" value="ZF_CCHC"/>
    <property type="match status" value="2"/>
</dbReference>
<evidence type="ECO:0000313" key="5">
    <source>
        <dbReference type="EMBL" id="KAJ7720523.1"/>
    </source>
</evidence>
<gene>
    <name evidence="5" type="ORF">B0H16DRAFT_1474360</name>
</gene>
<evidence type="ECO:0000256" key="1">
    <source>
        <dbReference type="ARBA" id="ARBA00022664"/>
    </source>
</evidence>
<dbReference type="InterPro" id="IPR001878">
    <property type="entry name" value="Znf_CCHC"/>
</dbReference>
<reference evidence="5" key="1">
    <citation type="submission" date="2023-03" db="EMBL/GenBank/DDBJ databases">
        <title>Massive genome expansion in bonnet fungi (Mycena s.s.) driven by repeated elements and novel gene families across ecological guilds.</title>
        <authorList>
            <consortium name="Lawrence Berkeley National Laboratory"/>
            <person name="Harder C.B."/>
            <person name="Miyauchi S."/>
            <person name="Viragh M."/>
            <person name="Kuo A."/>
            <person name="Thoen E."/>
            <person name="Andreopoulos B."/>
            <person name="Lu D."/>
            <person name="Skrede I."/>
            <person name="Drula E."/>
            <person name="Henrissat B."/>
            <person name="Morin E."/>
            <person name="Kohler A."/>
            <person name="Barry K."/>
            <person name="LaButti K."/>
            <person name="Morin E."/>
            <person name="Salamov A."/>
            <person name="Lipzen A."/>
            <person name="Mereny Z."/>
            <person name="Hegedus B."/>
            <person name="Baldrian P."/>
            <person name="Stursova M."/>
            <person name="Weitz H."/>
            <person name="Taylor A."/>
            <person name="Grigoriev I.V."/>
            <person name="Nagy L.G."/>
            <person name="Martin F."/>
            <person name="Kauserud H."/>
        </authorList>
    </citation>
    <scope>NUCLEOTIDE SEQUENCE</scope>
    <source>
        <strain evidence="5">CBHHK182m</strain>
    </source>
</reference>
<dbReference type="GO" id="GO:0003676">
    <property type="term" value="F:nucleic acid binding"/>
    <property type="evidence" value="ECO:0007669"/>
    <property type="project" value="InterPro"/>
</dbReference>
<proteinExistence type="predicted"/>
<accession>A0AAD7HH69</accession>
<evidence type="ECO:0000256" key="2">
    <source>
        <dbReference type="PROSITE-ProRule" id="PRU00047"/>
    </source>
</evidence>
<feature type="compositionally biased region" description="Basic and acidic residues" evidence="3">
    <location>
        <begin position="148"/>
        <end position="157"/>
    </location>
</feature>